<name>B9L2E5_THERP</name>
<dbReference type="RefSeq" id="WP_015922296.1">
    <property type="nucleotide sequence ID" value="NC_011959.1"/>
</dbReference>
<evidence type="ECO:0000313" key="1">
    <source>
        <dbReference type="EMBL" id="ACM05512.1"/>
    </source>
</evidence>
<dbReference type="AlphaFoldDB" id="B9L2E5"/>
<proteinExistence type="predicted"/>
<dbReference type="Proteomes" id="UP000000447">
    <property type="component" value="Chromosome"/>
</dbReference>
<accession>B9L2E5</accession>
<dbReference type="OrthoDB" id="9775929at2"/>
<organism evidence="1 2">
    <name type="scientific">Thermomicrobium roseum (strain ATCC 27502 / DSM 5159 / P-2)</name>
    <dbReference type="NCBI Taxonomy" id="309801"/>
    <lineage>
        <taxon>Bacteria</taxon>
        <taxon>Pseudomonadati</taxon>
        <taxon>Thermomicrobiota</taxon>
        <taxon>Thermomicrobia</taxon>
        <taxon>Thermomicrobiales</taxon>
        <taxon>Thermomicrobiaceae</taxon>
        <taxon>Thermomicrobium</taxon>
    </lineage>
</organism>
<evidence type="ECO:0000313" key="2">
    <source>
        <dbReference type="Proteomes" id="UP000000447"/>
    </source>
</evidence>
<keyword evidence="2" id="KW-1185">Reference proteome</keyword>
<protein>
    <submittedName>
        <fullName evidence="1">Uncharacterized protein</fullName>
    </submittedName>
</protein>
<gene>
    <name evidence="1" type="ordered locus">trd_1347</name>
</gene>
<reference evidence="1 2" key="1">
    <citation type="journal article" date="2009" name="PLoS ONE">
        <title>Complete genome sequence of the aerobic CO-oxidizing thermophile Thermomicrobium roseum.</title>
        <authorList>
            <person name="Wu D."/>
            <person name="Raymond J."/>
            <person name="Wu M."/>
            <person name="Chatterji S."/>
            <person name="Ren Q."/>
            <person name="Graham J.E."/>
            <person name="Bryant D.A."/>
            <person name="Robb F."/>
            <person name="Colman A."/>
            <person name="Tallon L.J."/>
            <person name="Badger J.H."/>
            <person name="Madupu R."/>
            <person name="Ward N.L."/>
            <person name="Eisen J.A."/>
        </authorList>
    </citation>
    <scope>NUCLEOTIDE SEQUENCE [LARGE SCALE GENOMIC DNA]</scope>
    <source>
        <strain evidence="2">ATCC 27502 / DSM 5159 / P-2</strain>
    </source>
</reference>
<dbReference type="KEGG" id="tro:trd_1347"/>
<sequence length="301" mass="35206">MDDISFYEHFDRWHYERLYKEAYRGWYDNNGYFDAQLGDLSYWACWFWHYVRFDKLETLSDDDWEYLRRVAPDLGMCRFVYHFGTLGEYGYQLARELGVEKWLDLASDDPGEPDGGDAAIWLGHNEPAGCDWVRESLGIVYTLSGDTMVGDKLGITVEETRGCWLWAKRAMEALSKLADPVYSVDSLLEEVITADPSLLRELGRPLPNLELDWRQEEVGYETVISVIETMIEVIRSVDRYAILRHLLPYFEEYREYLVKVSLGQIEQPDARALIPRNGPQLVAAALNLDDRFIEFAYNRYR</sequence>
<dbReference type="EMBL" id="CP001275">
    <property type="protein sequence ID" value="ACM05512.1"/>
    <property type="molecule type" value="Genomic_DNA"/>
</dbReference>
<dbReference type="HOGENOM" id="CLU_924180_0_0_0"/>